<dbReference type="Pfam" id="PF00069">
    <property type="entry name" value="Pkinase"/>
    <property type="match status" value="1"/>
</dbReference>
<evidence type="ECO:0000256" key="11">
    <source>
        <dbReference type="ARBA" id="ARBA00048679"/>
    </source>
</evidence>
<dbReference type="InterPro" id="IPR031850">
    <property type="entry name" value="Fungal_KA1_dom"/>
</dbReference>
<dbReference type="PROSITE" id="PS00108">
    <property type="entry name" value="PROTEIN_KINASE_ST"/>
    <property type="match status" value="1"/>
</dbReference>
<dbReference type="AlphaFoldDB" id="A0A5M3MK17"/>
<protein>
    <recommendedName>
        <fullName evidence="3">non-specific serine/threonine protein kinase</fullName>
        <ecNumber evidence="3">2.7.11.1</ecNumber>
    </recommendedName>
</protein>
<dbReference type="InterPro" id="IPR011009">
    <property type="entry name" value="Kinase-like_dom_sf"/>
</dbReference>
<feature type="region of interest" description="Disordered" evidence="13">
    <location>
        <begin position="485"/>
        <end position="505"/>
    </location>
</feature>
<evidence type="ECO:0000313" key="15">
    <source>
        <dbReference type="EMBL" id="EIW79280.1"/>
    </source>
</evidence>
<dbReference type="EC" id="2.7.11.1" evidence="3"/>
<evidence type="ECO:0000256" key="13">
    <source>
        <dbReference type="SAM" id="MobiDB-lite"/>
    </source>
</evidence>
<feature type="region of interest" description="Disordered" evidence="13">
    <location>
        <begin position="365"/>
        <end position="425"/>
    </location>
</feature>
<evidence type="ECO:0000256" key="7">
    <source>
        <dbReference type="ARBA" id="ARBA00022741"/>
    </source>
</evidence>
<dbReference type="OrthoDB" id="193931at2759"/>
<proteinExistence type="inferred from homology"/>
<evidence type="ECO:0000313" key="16">
    <source>
        <dbReference type="Proteomes" id="UP000053558"/>
    </source>
</evidence>
<dbReference type="Gene3D" id="1.10.510.10">
    <property type="entry name" value="Transferase(Phosphotransferase) domain 1"/>
    <property type="match status" value="1"/>
</dbReference>
<gene>
    <name evidence="15" type="ORF">CONPUDRAFT_127253</name>
</gene>
<dbReference type="FunFam" id="1.10.510.10:FF:000394">
    <property type="entry name" value="Serine/threonine-protein kinase HSL1"/>
    <property type="match status" value="1"/>
</dbReference>
<evidence type="ECO:0000256" key="8">
    <source>
        <dbReference type="ARBA" id="ARBA00022777"/>
    </source>
</evidence>
<dbReference type="InterPro" id="IPR017441">
    <property type="entry name" value="Protein_kinase_ATP_BS"/>
</dbReference>
<keyword evidence="7 12" id="KW-0547">Nucleotide-binding</keyword>
<dbReference type="PANTHER" id="PTHR24346:SF110">
    <property type="entry name" value="NON-SPECIFIC SERINE_THREONINE PROTEIN KINASE"/>
    <property type="match status" value="1"/>
</dbReference>
<keyword evidence="6" id="KW-0808">Transferase</keyword>
<dbReference type="InterPro" id="IPR000719">
    <property type="entry name" value="Prot_kinase_dom"/>
</dbReference>
<evidence type="ECO:0000256" key="1">
    <source>
        <dbReference type="ARBA" id="ARBA00004266"/>
    </source>
</evidence>
<dbReference type="PROSITE" id="PS00107">
    <property type="entry name" value="PROTEIN_KINASE_ATP"/>
    <property type="match status" value="1"/>
</dbReference>
<feature type="binding site" evidence="12">
    <location>
        <position position="53"/>
    </location>
    <ligand>
        <name>ATP</name>
        <dbReference type="ChEBI" id="CHEBI:30616"/>
    </ligand>
</feature>
<evidence type="ECO:0000256" key="4">
    <source>
        <dbReference type="ARBA" id="ARBA00022527"/>
    </source>
</evidence>
<dbReference type="GO" id="GO:0004674">
    <property type="term" value="F:protein serine/threonine kinase activity"/>
    <property type="evidence" value="ECO:0007669"/>
    <property type="project" value="UniProtKB-KW"/>
</dbReference>
<dbReference type="PANTHER" id="PTHR24346">
    <property type="entry name" value="MAP/MICROTUBULE AFFINITY-REGULATING KINASE"/>
    <property type="match status" value="1"/>
</dbReference>
<dbReference type="CDD" id="cd14081">
    <property type="entry name" value="STKc_BRSK1_2"/>
    <property type="match status" value="1"/>
</dbReference>
<evidence type="ECO:0000256" key="6">
    <source>
        <dbReference type="ARBA" id="ARBA00022679"/>
    </source>
</evidence>
<dbReference type="OMA" id="DFGMAVW"/>
<accession>A0A5M3MK17</accession>
<evidence type="ECO:0000256" key="2">
    <source>
        <dbReference type="ARBA" id="ARBA00010791"/>
    </source>
</evidence>
<dbReference type="Proteomes" id="UP000053558">
    <property type="component" value="Unassembled WGS sequence"/>
</dbReference>
<name>A0A5M3MK17_CONPW</name>
<comment type="catalytic activity">
    <reaction evidence="10">
        <text>L-threonyl-[protein] + ATP = O-phospho-L-threonyl-[protein] + ADP + H(+)</text>
        <dbReference type="Rhea" id="RHEA:46608"/>
        <dbReference type="Rhea" id="RHEA-COMP:11060"/>
        <dbReference type="Rhea" id="RHEA-COMP:11605"/>
        <dbReference type="ChEBI" id="CHEBI:15378"/>
        <dbReference type="ChEBI" id="CHEBI:30013"/>
        <dbReference type="ChEBI" id="CHEBI:30616"/>
        <dbReference type="ChEBI" id="CHEBI:61977"/>
        <dbReference type="ChEBI" id="CHEBI:456216"/>
        <dbReference type="EC" id="2.7.11.1"/>
    </reaction>
</comment>
<keyword evidence="5" id="KW-0597">Phosphoprotein</keyword>
<evidence type="ECO:0000256" key="5">
    <source>
        <dbReference type="ARBA" id="ARBA00022553"/>
    </source>
</evidence>
<dbReference type="GO" id="GO:0005935">
    <property type="term" value="C:cellular bud neck"/>
    <property type="evidence" value="ECO:0007669"/>
    <property type="project" value="UniProtKB-SubCell"/>
</dbReference>
<reference evidence="16" key="1">
    <citation type="journal article" date="2012" name="Science">
        <title>The Paleozoic origin of enzymatic lignin decomposition reconstructed from 31 fungal genomes.</title>
        <authorList>
            <person name="Floudas D."/>
            <person name="Binder M."/>
            <person name="Riley R."/>
            <person name="Barry K."/>
            <person name="Blanchette R.A."/>
            <person name="Henrissat B."/>
            <person name="Martinez A.T."/>
            <person name="Otillar R."/>
            <person name="Spatafora J.W."/>
            <person name="Yadav J.S."/>
            <person name="Aerts A."/>
            <person name="Benoit I."/>
            <person name="Boyd A."/>
            <person name="Carlson A."/>
            <person name="Copeland A."/>
            <person name="Coutinho P.M."/>
            <person name="de Vries R.P."/>
            <person name="Ferreira P."/>
            <person name="Findley K."/>
            <person name="Foster B."/>
            <person name="Gaskell J."/>
            <person name="Glotzer D."/>
            <person name="Gorecki P."/>
            <person name="Heitman J."/>
            <person name="Hesse C."/>
            <person name="Hori C."/>
            <person name="Igarashi K."/>
            <person name="Jurgens J.A."/>
            <person name="Kallen N."/>
            <person name="Kersten P."/>
            <person name="Kohler A."/>
            <person name="Kuees U."/>
            <person name="Kumar T.K.A."/>
            <person name="Kuo A."/>
            <person name="LaButti K."/>
            <person name="Larrondo L.F."/>
            <person name="Lindquist E."/>
            <person name="Ling A."/>
            <person name="Lombard V."/>
            <person name="Lucas S."/>
            <person name="Lundell T."/>
            <person name="Martin R."/>
            <person name="McLaughlin D.J."/>
            <person name="Morgenstern I."/>
            <person name="Morin E."/>
            <person name="Murat C."/>
            <person name="Nagy L.G."/>
            <person name="Nolan M."/>
            <person name="Ohm R.A."/>
            <person name="Patyshakuliyeva A."/>
            <person name="Rokas A."/>
            <person name="Ruiz-Duenas F.J."/>
            <person name="Sabat G."/>
            <person name="Salamov A."/>
            <person name="Samejima M."/>
            <person name="Schmutz J."/>
            <person name="Slot J.C."/>
            <person name="St John F."/>
            <person name="Stenlid J."/>
            <person name="Sun H."/>
            <person name="Sun S."/>
            <person name="Syed K."/>
            <person name="Tsang A."/>
            <person name="Wiebenga A."/>
            <person name="Young D."/>
            <person name="Pisabarro A."/>
            <person name="Eastwood D.C."/>
            <person name="Martin F."/>
            <person name="Cullen D."/>
            <person name="Grigoriev I.V."/>
            <person name="Hibbett D.S."/>
        </authorList>
    </citation>
    <scope>NUCLEOTIDE SEQUENCE [LARGE SCALE GENOMIC DNA]</scope>
    <source>
        <strain evidence="16">RWD-64-598 SS2</strain>
    </source>
</reference>
<keyword evidence="16" id="KW-1185">Reference proteome</keyword>
<dbReference type="EMBL" id="JH711581">
    <property type="protein sequence ID" value="EIW79280.1"/>
    <property type="molecule type" value="Genomic_DNA"/>
</dbReference>
<comment type="subcellular location">
    <subcellularLocation>
        <location evidence="1">Bud neck</location>
    </subcellularLocation>
</comment>
<dbReference type="PROSITE" id="PS50011">
    <property type="entry name" value="PROTEIN_KINASE_DOM"/>
    <property type="match status" value="1"/>
</dbReference>
<keyword evidence="4" id="KW-0723">Serine/threonine-protein kinase</keyword>
<sequence length="802" mass="89787">MEHEDFPKLPRKREYDDPKMIGLWRIGRTIGQGSSGRVRLARHQKTKQMAAVKIVSKALLVKAAHSIGDTPEHMMLGVEREIVIMKLIHHPNILRLYDVWETTTDLYLILEYVEGGELFDYLCAKGRLSTYEALGYFHQIISAVHYCHRFNVAHRDLKPENLLMDENKNIKVADFGMAAWQPQGLLQTACGSPHYAAPEVVMGKPYNGRSSDVWSCGVILYALLVGKLPFDNEDQNLLLEAVKAVRYEMPKGILNDSARDLISRMLEKDVTKRITIPEILQHPFYLLRPPTAPPADMPPLDEIAKPLSGSEEIDWDVLGNLKTLWNNTPESDILDSLRTDEPNWQKGVYRLLIDYRSRRLEDWDGDEDEELVSPIQKAAPRSERGPSYGMKKTISQASGLGQIPSSLPRRLSPPTPHRVTAPSYLNGSDALHETISWSPSRGSLPPLSPLPPIILPNPDTPLSEYLAPFPHNLNTPLSPNYHTIISPHPNTPISSKSNAPLSPNSVSSPLSTITVPEVQDDKMQVFFQQIVDHLHAMEERTTPINYSPLGFSPLPLGSPLGTDSSIQAFGDNKRLGRHVYSSQGSAASGQHVRTRSRGDKENNGLALLGPGALKWPSLNPNDSARSPLHVRIIEPSPRKLRKKRSLDVSAISPALSDGSFAMTGPRRHWLANVFKFRPTTHQLLSVHDIQVTRNECRRLLVSLGAHVAVTRPDDNNVLKCRFDELKDPARVMSVLKAVRFRVELHDPPAGQLPPDCQVLLHFIQEKGASTSFQSLFNSLRRIWDMDGKKTLLSSTDWIEAED</sequence>
<dbReference type="GO" id="GO:0005940">
    <property type="term" value="C:septin ring"/>
    <property type="evidence" value="ECO:0007669"/>
    <property type="project" value="UniProtKB-ARBA"/>
</dbReference>
<evidence type="ECO:0000256" key="9">
    <source>
        <dbReference type="ARBA" id="ARBA00022840"/>
    </source>
</evidence>
<evidence type="ECO:0000256" key="10">
    <source>
        <dbReference type="ARBA" id="ARBA00047899"/>
    </source>
</evidence>
<dbReference type="Pfam" id="PF16797">
    <property type="entry name" value="Fungal_KA1"/>
    <property type="match status" value="1"/>
</dbReference>
<organism evidence="15 16">
    <name type="scientific">Coniophora puteana (strain RWD-64-598)</name>
    <name type="common">Brown rot fungus</name>
    <dbReference type="NCBI Taxonomy" id="741705"/>
    <lineage>
        <taxon>Eukaryota</taxon>
        <taxon>Fungi</taxon>
        <taxon>Dikarya</taxon>
        <taxon>Basidiomycota</taxon>
        <taxon>Agaricomycotina</taxon>
        <taxon>Agaricomycetes</taxon>
        <taxon>Agaricomycetidae</taxon>
        <taxon>Boletales</taxon>
        <taxon>Coniophorineae</taxon>
        <taxon>Coniophoraceae</taxon>
        <taxon>Coniophora</taxon>
    </lineage>
</organism>
<dbReference type="SMART" id="SM00220">
    <property type="entry name" value="S_TKc"/>
    <property type="match status" value="1"/>
</dbReference>
<dbReference type="GO" id="GO:0035556">
    <property type="term" value="P:intracellular signal transduction"/>
    <property type="evidence" value="ECO:0007669"/>
    <property type="project" value="TreeGrafter"/>
</dbReference>
<dbReference type="InterPro" id="IPR008271">
    <property type="entry name" value="Ser/Thr_kinase_AS"/>
</dbReference>
<dbReference type="KEGG" id="cput:CONPUDRAFT_127253"/>
<comment type="similarity">
    <text evidence="2">Belongs to the protein kinase superfamily. CAMK Ser/Thr protein kinase family. NIM1 subfamily.</text>
</comment>
<dbReference type="GO" id="GO:0005524">
    <property type="term" value="F:ATP binding"/>
    <property type="evidence" value="ECO:0007669"/>
    <property type="project" value="UniProtKB-UniRule"/>
</dbReference>
<evidence type="ECO:0000259" key="14">
    <source>
        <dbReference type="PROSITE" id="PS50011"/>
    </source>
</evidence>
<feature type="domain" description="Protein kinase" evidence="14">
    <location>
        <begin position="24"/>
        <end position="285"/>
    </location>
</feature>
<keyword evidence="8 15" id="KW-0418">Kinase</keyword>
<keyword evidence="9 12" id="KW-0067">ATP-binding</keyword>
<dbReference type="FunFam" id="3.30.200.20:FF:000042">
    <property type="entry name" value="Aurora kinase A"/>
    <property type="match status" value="1"/>
</dbReference>
<dbReference type="GeneID" id="19200050"/>
<comment type="catalytic activity">
    <reaction evidence="11">
        <text>L-seryl-[protein] + ATP = O-phospho-L-seryl-[protein] + ADP + H(+)</text>
        <dbReference type="Rhea" id="RHEA:17989"/>
        <dbReference type="Rhea" id="RHEA-COMP:9863"/>
        <dbReference type="Rhea" id="RHEA-COMP:11604"/>
        <dbReference type="ChEBI" id="CHEBI:15378"/>
        <dbReference type="ChEBI" id="CHEBI:29999"/>
        <dbReference type="ChEBI" id="CHEBI:30616"/>
        <dbReference type="ChEBI" id="CHEBI:83421"/>
        <dbReference type="ChEBI" id="CHEBI:456216"/>
        <dbReference type="EC" id="2.7.11.1"/>
    </reaction>
</comment>
<evidence type="ECO:0000256" key="3">
    <source>
        <dbReference type="ARBA" id="ARBA00012513"/>
    </source>
</evidence>
<feature type="region of interest" description="Disordered" evidence="13">
    <location>
        <begin position="580"/>
        <end position="602"/>
    </location>
</feature>
<dbReference type="RefSeq" id="XP_007770949.1">
    <property type="nucleotide sequence ID" value="XM_007772759.1"/>
</dbReference>
<evidence type="ECO:0000256" key="12">
    <source>
        <dbReference type="PROSITE-ProRule" id="PRU10141"/>
    </source>
</evidence>
<comment type="caution">
    <text evidence="15">The sequence shown here is derived from an EMBL/GenBank/DDBJ whole genome shotgun (WGS) entry which is preliminary data.</text>
</comment>
<dbReference type="SUPFAM" id="SSF56112">
    <property type="entry name" value="Protein kinase-like (PK-like)"/>
    <property type="match status" value="1"/>
</dbReference>